<comment type="catalytic activity">
    <reaction evidence="4">
        <text>dTTP + H2O = dTMP + diphosphate + H(+)</text>
        <dbReference type="Rhea" id="RHEA:28534"/>
        <dbReference type="ChEBI" id="CHEBI:15377"/>
        <dbReference type="ChEBI" id="CHEBI:15378"/>
        <dbReference type="ChEBI" id="CHEBI:33019"/>
        <dbReference type="ChEBI" id="CHEBI:37568"/>
        <dbReference type="ChEBI" id="CHEBI:63528"/>
        <dbReference type="EC" id="3.6.1.9"/>
    </reaction>
</comment>
<accession>A0ABU5ER45</accession>
<dbReference type="PANTHER" id="PTHR43213:SF5">
    <property type="entry name" value="BIFUNCTIONAL DTTP_UTP PYROPHOSPHATASE_METHYLTRANSFERASE PROTEIN-RELATED"/>
    <property type="match status" value="1"/>
</dbReference>
<dbReference type="InterPro" id="IPR029001">
    <property type="entry name" value="ITPase-like_fam"/>
</dbReference>
<feature type="site" description="Important for substrate specificity" evidence="4">
    <location>
        <position position="160"/>
    </location>
</feature>
<proteinExistence type="inferred from homology"/>
<dbReference type="PIRSF" id="PIRSF006305">
    <property type="entry name" value="Maf"/>
    <property type="match status" value="1"/>
</dbReference>
<evidence type="ECO:0000256" key="3">
    <source>
        <dbReference type="ARBA" id="ARBA00023080"/>
    </source>
</evidence>
<comment type="similarity">
    <text evidence="4">Belongs to the Maf family. YhdE subfamily.</text>
</comment>
<feature type="site" description="Important for substrate specificity" evidence="4">
    <location>
        <position position="19"/>
    </location>
</feature>
<comment type="function">
    <text evidence="4">Nucleoside triphosphate pyrophosphatase that hydrolyzes dTTP and UTP. May have a dual role in cell division arrest and in preventing the incorporation of modified nucleotides into cellular nucleic acids.</text>
</comment>
<dbReference type="SUPFAM" id="SSF52972">
    <property type="entry name" value="ITPase-like"/>
    <property type="match status" value="1"/>
</dbReference>
<comment type="caution">
    <text evidence="5">The sequence shown here is derived from an EMBL/GenBank/DDBJ whole genome shotgun (WGS) entry which is preliminary data.</text>
</comment>
<dbReference type="RefSeq" id="WP_320556371.1">
    <property type="nucleotide sequence ID" value="NZ_JAXDAE010000012.1"/>
</dbReference>
<evidence type="ECO:0000313" key="5">
    <source>
        <dbReference type="EMBL" id="MDY2588018.1"/>
    </source>
</evidence>
<dbReference type="EMBL" id="JAXDAE010000012">
    <property type="protein sequence ID" value="MDY2588018.1"/>
    <property type="molecule type" value="Genomic_DNA"/>
</dbReference>
<evidence type="ECO:0000256" key="2">
    <source>
        <dbReference type="ARBA" id="ARBA00022801"/>
    </source>
</evidence>
<keyword evidence="6" id="KW-1185">Reference proteome</keyword>
<reference evidence="5 6" key="1">
    <citation type="submission" date="2023-11" db="EMBL/GenBank/DDBJ databases">
        <title>Winogradskyella pelagius sp. nov., isolated from coastal sediment.</title>
        <authorList>
            <person name="Li F."/>
        </authorList>
    </citation>
    <scope>NUCLEOTIDE SEQUENCE [LARGE SCALE GENOMIC DNA]</scope>
    <source>
        <strain evidence="5 6">KCTC 23502</strain>
    </source>
</reference>
<protein>
    <recommendedName>
        <fullName evidence="4">dTTP/UTP pyrophosphatase</fullName>
        <shortName evidence="4">dTTPase/UTPase</shortName>
        <ecNumber evidence="4">3.6.1.9</ecNumber>
    </recommendedName>
    <alternativeName>
        <fullName evidence="4">Nucleoside triphosphate pyrophosphatase</fullName>
    </alternativeName>
    <alternativeName>
        <fullName evidence="4">Nucleotide pyrophosphatase</fullName>
        <shortName evidence="4">Nucleotide PPase</shortName>
    </alternativeName>
</protein>
<feature type="active site" description="Proton acceptor" evidence="4">
    <location>
        <position position="77"/>
    </location>
</feature>
<evidence type="ECO:0000313" key="6">
    <source>
        <dbReference type="Proteomes" id="UP001285855"/>
    </source>
</evidence>
<dbReference type="CDD" id="cd00555">
    <property type="entry name" value="Maf"/>
    <property type="match status" value="1"/>
</dbReference>
<feature type="site" description="Important for substrate specificity" evidence="4">
    <location>
        <position position="78"/>
    </location>
</feature>
<dbReference type="Proteomes" id="UP001285855">
    <property type="component" value="Unassembled WGS sequence"/>
</dbReference>
<organism evidence="5 6">
    <name type="scientific">Winogradskyella aquimaris</name>
    <dbReference type="NCBI Taxonomy" id="864074"/>
    <lineage>
        <taxon>Bacteria</taxon>
        <taxon>Pseudomonadati</taxon>
        <taxon>Bacteroidota</taxon>
        <taxon>Flavobacteriia</taxon>
        <taxon>Flavobacteriales</taxon>
        <taxon>Flavobacteriaceae</taxon>
        <taxon>Winogradskyella</taxon>
    </lineage>
</organism>
<evidence type="ECO:0000256" key="4">
    <source>
        <dbReference type="HAMAP-Rule" id="MF_00528"/>
    </source>
</evidence>
<name>A0ABU5ER45_9FLAO</name>
<gene>
    <name evidence="5" type="ORF">SNF14_11770</name>
</gene>
<dbReference type="Pfam" id="PF02545">
    <property type="entry name" value="Maf"/>
    <property type="match status" value="1"/>
</dbReference>
<comment type="cofactor">
    <cofactor evidence="1 4">
        <name>a divalent metal cation</name>
        <dbReference type="ChEBI" id="CHEBI:60240"/>
    </cofactor>
</comment>
<dbReference type="Gene3D" id="3.90.950.10">
    <property type="match status" value="1"/>
</dbReference>
<sequence>MLNEQLKEYNIILASASPRRHSFLKSMNIDFEVRLKPVEEIYPSHLMGTEITDYLSKLKAEAFKEQLNDKDILITSDTIVWLDGKAIEKPKDEDDAHRMISTLSNKTHEVMTSICFTQNSQQTIVNTTTKVTFKTLTDEEIWYYVNTYKPLDKAGAYGIQEWIGAIGITNIDGSYNNVVGLPTHLLYETLKAIVKG</sequence>
<comment type="catalytic activity">
    <reaction evidence="4">
        <text>UTP + H2O = UMP + diphosphate + H(+)</text>
        <dbReference type="Rhea" id="RHEA:29395"/>
        <dbReference type="ChEBI" id="CHEBI:15377"/>
        <dbReference type="ChEBI" id="CHEBI:15378"/>
        <dbReference type="ChEBI" id="CHEBI:33019"/>
        <dbReference type="ChEBI" id="CHEBI:46398"/>
        <dbReference type="ChEBI" id="CHEBI:57865"/>
        <dbReference type="EC" id="3.6.1.9"/>
    </reaction>
</comment>
<dbReference type="NCBIfam" id="TIGR00172">
    <property type="entry name" value="maf"/>
    <property type="match status" value="1"/>
</dbReference>
<keyword evidence="2 4" id="KW-0378">Hydrolase</keyword>
<keyword evidence="4" id="KW-0963">Cytoplasm</keyword>
<keyword evidence="3 4" id="KW-0546">Nucleotide metabolism</keyword>
<dbReference type="HAMAP" id="MF_00528">
    <property type="entry name" value="Maf"/>
    <property type="match status" value="1"/>
</dbReference>
<dbReference type="InterPro" id="IPR003697">
    <property type="entry name" value="Maf-like"/>
</dbReference>
<dbReference type="EC" id="3.6.1.9" evidence="4"/>
<comment type="subcellular location">
    <subcellularLocation>
        <location evidence="4">Cytoplasm</location>
    </subcellularLocation>
</comment>
<evidence type="ECO:0000256" key="1">
    <source>
        <dbReference type="ARBA" id="ARBA00001968"/>
    </source>
</evidence>
<dbReference type="PANTHER" id="PTHR43213">
    <property type="entry name" value="BIFUNCTIONAL DTTP/UTP PYROPHOSPHATASE/METHYLTRANSFERASE PROTEIN-RELATED"/>
    <property type="match status" value="1"/>
</dbReference>
<comment type="caution">
    <text evidence="4">Lacks conserved residue(s) required for the propagation of feature annotation.</text>
</comment>